<keyword evidence="2" id="KW-1185">Reference proteome</keyword>
<dbReference type="AlphaFoldDB" id="B9TJG5"/>
<dbReference type="Proteomes" id="UP000008311">
    <property type="component" value="Unassembled WGS sequence"/>
</dbReference>
<dbReference type="InParanoid" id="B9TJG5"/>
<evidence type="ECO:0000313" key="2">
    <source>
        <dbReference type="Proteomes" id="UP000008311"/>
    </source>
</evidence>
<organism evidence="1 2">
    <name type="scientific">Ricinus communis</name>
    <name type="common">Castor bean</name>
    <dbReference type="NCBI Taxonomy" id="3988"/>
    <lineage>
        <taxon>Eukaryota</taxon>
        <taxon>Viridiplantae</taxon>
        <taxon>Streptophyta</taxon>
        <taxon>Embryophyta</taxon>
        <taxon>Tracheophyta</taxon>
        <taxon>Spermatophyta</taxon>
        <taxon>Magnoliopsida</taxon>
        <taxon>eudicotyledons</taxon>
        <taxon>Gunneridae</taxon>
        <taxon>Pentapetalae</taxon>
        <taxon>rosids</taxon>
        <taxon>fabids</taxon>
        <taxon>Malpighiales</taxon>
        <taxon>Euphorbiaceae</taxon>
        <taxon>Acalyphoideae</taxon>
        <taxon>Acalypheae</taxon>
        <taxon>Ricinus</taxon>
    </lineage>
</organism>
<name>B9TJG5_RICCO</name>
<protein>
    <submittedName>
        <fullName evidence="1">Uncharacterized protein</fullName>
    </submittedName>
</protein>
<reference evidence="2" key="1">
    <citation type="journal article" date="2010" name="Nat. Biotechnol.">
        <title>Draft genome sequence of the oilseed species Ricinus communis.</title>
        <authorList>
            <person name="Chan A.P."/>
            <person name="Crabtree J."/>
            <person name="Zhao Q."/>
            <person name="Lorenzi H."/>
            <person name="Orvis J."/>
            <person name="Puiu D."/>
            <person name="Melake-Berhan A."/>
            <person name="Jones K.M."/>
            <person name="Redman J."/>
            <person name="Chen G."/>
            <person name="Cahoon E.B."/>
            <person name="Gedil M."/>
            <person name="Stanke M."/>
            <person name="Haas B.J."/>
            <person name="Wortman J.R."/>
            <person name="Fraser-Liggett C.M."/>
            <person name="Ravel J."/>
            <person name="Rabinowicz P.D."/>
        </authorList>
    </citation>
    <scope>NUCLEOTIDE SEQUENCE [LARGE SCALE GENOMIC DNA]</scope>
    <source>
        <strain evidence="2">cv. Hale</strain>
    </source>
</reference>
<accession>B9TJG5</accession>
<dbReference type="EMBL" id="EQ983854">
    <property type="protein sequence ID" value="EEF23998.1"/>
    <property type="molecule type" value="Genomic_DNA"/>
</dbReference>
<evidence type="ECO:0000313" key="1">
    <source>
        <dbReference type="EMBL" id="EEF23998.1"/>
    </source>
</evidence>
<proteinExistence type="predicted"/>
<sequence>MTFSRQMAMIDAMCSMKSVPRLGVKRVGSQLPRLRLPMMRLLRSSGTSATLCSPAGAFGNAGA</sequence>
<gene>
    <name evidence="1" type="ORF">RCOM_1804400</name>
</gene>